<evidence type="ECO:0000313" key="2">
    <source>
        <dbReference type="Proteomes" id="UP000237105"/>
    </source>
</evidence>
<dbReference type="EMBL" id="JXTB01000031">
    <property type="protein sequence ID" value="PON73847.1"/>
    <property type="molecule type" value="Genomic_DNA"/>
</dbReference>
<comment type="caution">
    <text evidence="1">The sequence shown here is derived from an EMBL/GenBank/DDBJ whole genome shotgun (WGS) entry which is preliminary data.</text>
</comment>
<feature type="non-terminal residue" evidence="1">
    <location>
        <position position="1"/>
    </location>
</feature>
<organism evidence="1 2">
    <name type="scientific">Parasponia andersonii</name>
    <name type="common">Sponia andersonii</name>
    <dbReference type="NCBI Taxonomy" id="3476"/>
    <lineage>
        <taxon>Eukaryota</taxon>
        <taxon>Viridiplantae</taxon>
        <taxon>Streptophyta</taxon>
        <taxon>Embryophyta</taxon>
        <taxon>Tracheophyta</taxon>
        <taxon>Spermatophyta</taxon>
        <taxon>Magnoliopsida</taxon>
        <taxon>eudicotyledons</taxon>
        <taxon>Gunneridae</taxon>
        <taxon>Pentapetalae</taxon>
        <taxon>rosids</taxon>
        <taxon>fabids</taxon>
        <taxon>Rosales</taxon>
        <taxon>Cannabaceae</taxon>
        <taxon>Parasponia</taxon>
    </lineage>
</organism>
<name>A0A2P5DKN0_PARAD</name>
<dbReference type="AlphaFoldDB" id="A0A2P5DKN0"/>
<accession>A0A2P5DKN0</accession>
<dbReference type="Proteomes" id="UP000237105">
    <property type="component" value="Unassembled WGS sequence"/>
</dbReference>
<reference evidence="2" key="1">
    <citation type="submission" date="2016-06" db="EMBL/GenBank/DDBJ databases">
        <title>Parallel loss of symbiosis genes in relatives of nitrogen-fixing non-legume Parasponia.</title>
        <authorList>
            <person name="Van Velzen R."/>
            <person name="Holmer R."/>
            <person name="Bu F."/>
            <person name="Rutten L."/>
            <person name="Van Zeijl A."/>
            <person name="Liu W."/>
            <person name="Santuari L."/>
            <person name="Cao Q."/>
            <person name="Sharma T."/>
            <person name="Shen D."/>
            <person name="Roswanjaya Y."/>
            <person name="Wardhani T."/>
            <person name="Kalhor M.S."/>
            <person name="Jansen J."/>
            <person name="Van den Hoogen J."/>
            <person name="Gungor B."/>
            <person name="Hartog M."/>
            <person name="Hontelez J."/>
            <person name="Verver J."/>
            <person name="Yang W.-C."/>
            <person name="Schijlen E."/>
            <person name="Repin R."/>
            <person name="Schilthuizen M."/>
            <person name="Schranz E."/>
            <person name="Heidstra R."/>
            <person name="Miyata K."/>
            <person name="Fedorova E."/>
            <person name="Kohlen W."/>
            <person name="Bisseling T."/>
            <person name="Smit S."/>
            <person name="Geurts R."/>
        </authorList>
    </citation>
    <scope>NUCLEOTIDE SEQUENCE [LARGE SCALE GENOMIC DNA]</scope>
    <source>
        <strain evidence="2">cv. WU1-14</strain>
    </source>
</reference>
<evidence type="ECO:0000313" key="1">
    <source>
        <dbReference type="EMBL" id="PON73847.1"/>
    </source>
</evidence>
<protein>
    <submittedName>
        <fullName evidence="1">Uncharacterized protein</fullName>
    </submittedName>
</protein>
<gene>
    <name evidence="1" type="ORF">PanWU01x14_053970</name>
</gene>
<keyword evidence="2" id="KW-1185">Reference proteome</keyword>
<proteinExistence type="predicted"/>
<sequence length="81" mass="8559">SCDATLGRKASPQALQFGLELQSFLSCLTTRSRVAMLPFGPCGMTSGCGASLGSYNAALGRKASFEYCRAGSKCRAFPWVL</sequence>